<evidence type="ECO:0000313" key="4">
    <source>
        <dbReference type="Proteomes" id="UP000034196"/>
    </source>
</evidence>
<evidence type="ECO:0000256" key="2">
    <source>
        <dbReference type="SAM" id="Phobius"/>
    </source>
</evidence>
<dbReference type="EMBL" id="LAVA02000112">
    <property type="protein sequence ID" value="OIJ63204.1"/>
    <property type="molecule type" value="Genomic_DNA"/>
</dbReference>
<organism evidence="3 4">
    <name type="scientific">Streptomyces mangrovisoli</name>
    <dbReference type="NCBI Taxonomy" id="1428628"/>
    <lineage>
        <taxon>Bacteria</taxon>
        <taxon>Bacillati</taxon>
        <taxon>Actinomycetota</taxon>
        <taxon>Actinomycetes</taxon>
        <taxon>Kitasatosporales</taxon>
        <taxon>Streptomycetaceae</taxon>
        <taxon>Streptomyces</taxon>
    </lineage>
</organism>
<dbReference type="Gene3D" id="1.10.510.10">
    <property type="entry name" value="Transferase(Phosphotransferase) domain 1"/>
    <property type="match status" value="1"/>
</dbReference>
<keyword evidence="2" id="KW-0812">Transmembrane</keyword>
<dbReference type="RefSeq" id="WP_046585551.1">
    <property type="nucleotide sequence ID" value="NZ_LAVA02000112.1"/>
</dbReference>
<dbReference type="STRING" id="1428628.WN71_035425"/>
<keyword evidence="2" id="KW-1133">Transmembrane helix</keyword>
<dbReference type="OrthoDB" id="9795390at2"/>
<dbReference type="SUPFAM" id="SSF56112">
    <property type="entry name" value="Protein kinase-like (PK-like)"/>
    <property type="match status" value="1"/>
</dbReference>
<proteinExistence type="predicted"/>
<keyword evidence="4" id="KW-1185">Reference proteome</keyword>
<name>A0A1J4NNN6_9ACTN</name>
<comment type="caution">
    <text evidence="3">The sequence shown here is derived from an EMBL/GenBank/DDBJ whole genome shotgun (WGS) entry which is preliminary data.</text>
</comment>
<feature type="transmembrane region" description="Helical" evidence="2">
    <location>
        <begin position="509"/>
        <end position="529"/>
    </location>
</feature>
<feature type="region of interest" description="Disordered" evidence="1">
    <location>
        <begin position="420"/>
        <end position="467"/>
    </location>
</feature>
<protein>
    <recommendedName>
        <fullName evidence="5">Protein kinase domain-containing protein</fullName>
    </recommendedName>
</protein>
<evidence type="ECO:0000313" key="3">
    <source>
        <dbReference type="EMBL" id="OIJ63204.1"/>
    </source>
</evidence>
<dbReference type="InterPro" id="IPR011009">
    <property type="entry name" value="Kinase-like_dom_sf"/>
</dbReference>
<reference evidence="3" key="1">
    <citation type="submission" date="2016-10" db="EMBL/GenBank/DDBJ databases">
        <title>Genome sequence of Streptomyces mangrovisoli MUSC 149.</title>
        <authorList>
            <person name="Lee L.-H."/>
            <person name="Ser H.-L."/>
        </authorList>
    </citation>
    <scope>NUCLEOTIDE SEQUENCE [LARGE SCALE GENOMIC DNA]</scope>
    <source>
        <strain evidence="3">MUSC 149</strain>
    </source>
</reference>
<evidence type="ECO:0008006" key="5">
    <source>
        <dbReference type="Google" id="ProtNLM"/>
    </source>
</evidence>
<gene>
    <name evidence="3" type="ORF">WN71_035425</name>
</gene>
<evidence type="ECO:0000256" key="1">
    <source>
        <dbReference type="SAM" id="MobiDB-lite"/>
    </source>
</evidence>
<dbReference type="AlphaFoldDB" id="A0A1J4NNN6"/>
<dbReference type="Proteomes" id="UP000034196">
    <property type="component" value="Unassembled WGS sequence"/>
</dbReference>
<accession>A0A1J4NNN6</accession>
<sequence length="531" mass="57450">MLTPGGQRPNLSDYQSAVARLQQCSEEPRLKRCVPRLGADGQPGADGGSFGAVYRLDDPEDGRSWALKCFLREEPGRGRRYRRISECLGGARGTWQTEVHYMDNGLWVHQRWWPVVLMEWVPGARLTDWIDALLEQRPGRAGNELRRLTHSFASEVHQMHRSGISHGDLQSGNVLVTPGCAVRFVDYDAMTVPGWTAPPRREDGHPDFRLPREGERGPDGATEIVHTAAATGTGGTVFAASTSTGMPLQEPDALTAIHRDRFPSHVIHTALVILSHDASLWTRLHRPGADHLLLSRKDFRDPAQSRNWGVLLHHETPQVRRAAEKLRAMLDCPVHLQADLVPQPEAEPGEDVLRPLVSNPLAGHDLGRPLLDNPLSGHDLGRPLLDLTGFAPADHGEAPTVPLPVQDPEPEPEFFEGGWWRYDDGARPDAAPTAVPAPPPPAPRLSTPVSTPPSPPMSTPVSTPVSVPVSTPVPVPVPTADEQQADGPEPLAIPHIALAAPTPTGRTQLALVAAAIALAIVLLVVFLAGSG</sequence>
<keyword evidence="2" id="KW-0472">Membrane</keyword>